<evidence type="ECO:0000313" key="2">
    <source>
        <dbReference type="Proteomes" id="UP001558535"/>
    </source>
</evidence>
<dbReference type="Proteomes" id="UP001558535">
    <property type="component" value="Unassembled WGS sequence"/>
</dbReference>
<reference evidence="1 2" key="1">
    <citation type="submission" date="2024-07" db="EMBL/GenBank/DDBJ databases">
        <title>A survey of Mimosa microsymbionts across Brazilian biomes reveals a high diversity of Paraburkholderia nodulating endemic species, but also that Cupriavidus is common as a symbiont of widespread species.</title>
        <authorList>
            <person name="Rouws L."/>
            <person name="Barauna A."/>
            <person name="Beukes C."/>
            <person name="Rouws J.R.C."/>
            <person name="De Faria S.M."/>
            <person name="Gross E."/>
            <person name="Bueno Dos Reis Junior F."/>
            <person name="Simon M.F."/>
            <person name="Maluk M."/>
            <person name="Odee D.W."/>
            <person name="Kenicer G."/>
            <person name="Young J.P.W."/>
            <person name="Reis V.M."/>
            <person name="Zilli J."/>
            <person name="James E.K."/>
        </authorList>
    </citation>
    <scope>NUCLEOTIDE SEQUENCE [LARGE SCALE GENOMIC DNA]</scope>
    <source>
        <strain evidence="1 2">BR14375</strain>
    </source>
</reference>
<keyword evidence="2" id="KW-1185">Reference proteome</keyword>
<proteinExistence type="predicted"/>
<dbReference type="RefSeq" id="WP_368577081.1">
    <property type="nucleotide sequence ID" value="NZ_JBFPKB010000016.1"/>
</dbReference>
<name>A0ABV3WK35_9BURK</name>
<evidence type="ECO:0000313" key="1">
    <source>
        <dbReference type="EMBL" id="MEX3753618.1"/>
    </source>
</evidence>
<protein>
    <submittedName>
        <fullName evidence="1">Uncharacterized protein</fullName>
    </submittedName>
</protein>
<sequence length="70" mass="7981">MDLESGRRGLRNEKLKTDMRFGHRRQIRGAFAAPTQNILLDFTRQLIEFLADLFPTSHCISPLPIAISQA</sequence>
<dbReference type="EMBL" id="JBFPKE010000015">
    <property type="protein sequence ID" value="MEX3753618.1"/>
    <property type="molecule type" value="Genomic_DNA"/>
</dbReference>
<accession>A0ABV3WK35</accession>
<organism evidence="1 2">
    <name type="scientific">Paraburkholderia phenoliruptrix</name>
    <dbReference type="NCBI Taxonomy" id="252970"/>
    <lineage>
        <taxon>Bacteria</taxon>
        <taxon>Pseudomonadati</taxon>
        <taxon>Pseudomonadota</taxon>
        <taxon>Betaproteobacteria</taxon>
        <taxon>Burkholderiales</taxon>
        <taxon>Burkholderiaceae</taxon>
        <taxon>Paraburkholderia</taxon>
    </lineage>
</organism>
<gene>
    <name evidence="1" type="ORF">AB3X84_26830</name>
</gene>
<comment type="caution">
    <text evidence="1">The sequence shown here is derived from an EMBL/GenBank/DDBJ whole genome shotgun (WGS) entry which is preliminary data.</text>
</comment>